<keyword evidence="2" id="KW-1185">Reference proteome</keyword>
<dbReference type="Gene3D" id="2.40.70.10">
    <property type="entry name" value="Acid Proteases"/>
    <property type="match status" value="1"/>
</dbReference>
<gene>
    <name evidence="1" type="ORF">Dsin_028384</name>
</gene>
<proteinExistence type="predicted"/>
<dbReference type="EMBL" id="JANJYJ010000009">
    <property type="protein sequence ID" value="KAK3188823.1"/>
    <property type="molecule type" value="Genomic_DNA"/>
</dbReference>
<protein>
    <recommendedName>
        <fullName evidence="3">Aspartic peptidase DDI1-type domain-containing protein</fullName>
    </recommendedName>
</protein>
<name>A0AAD9ZQL0_9ROSI</name>
<evidence type="ECO:0000313" key="1">
    <source>
        <dbReference type="EMBL" id="KAK3188823.1"/>
    </source>
</evidence>
<dbReference type="Pfam" id="PF13975">
    <property type="entry name" value="gag-asp_proteas"/>
    <property type="match status" value="1"/>
</dbReference>
<dbReference type="SUPFAM" id="SSF50630">
    <property type="entry name" value="Acid proteases"/>
    <property type="match status" value="1"/>
</dbReference>
<evidence type="ECO:0008006" key="3">
    <source>
        <dbReference type="Google" id="ProtNLM"/>
    </source>
</evidence>
<evidence type="ECO:0000313" key="2">
    <source>
        <dbReference type="Proteomes" id="UP001281410"/>
    </source>
</evidence>
<dbReference type="AlphaFoldDB" id="A0AAD9ZQL0"/>
<dbReference type="CDD" id="cd00303">
    <property type="entry name" value="retropepsin_like"/>
    <property type="match status" value="1"/>
</dbReference>
<sequence length="176" mass="19355">MQQAHSDLLKDLEMKFEDVQSEKVVLTDNTTEKMKLLEDEIVVLKMALNNPNTFDDGTLLKIKEKVNAIISQDSDACDTSCAGPSRVNPLQLLNTISVERQQSYKGSMYVNVEVNGRVIQAMMDAGATNNFVAQREADRLGLNLLESTSKIKAVNSGAMPVRGVARNITEIGILAR</sequence>
<dbReference type="InterPro" id="IPR021109">
    <property type="entry name" value="Peptidase_aspartic_dom_sf"/>
</dbReference>
<dbReference type="Proteomes" id="UP001281410">
    <property type="component" value="Unassembled WGS sequence"/>
</dbReference>
<reference evidence="1" key="1">
    <citation type="journal article" date="2023" name="Plant J.">
        <title>Genome sequences and population genomics provide insights into the demographic history, inbreeding, and mutation load of two 'living fossil' tree species of Dipteronia.</title>
        <authorList>
            <person name="Feng Y."/>
            <person name="Comes H.P."/>
            <person name="Chen J."/>
            <person name="Zhu S."/>
            <person name="Lu R."/>
            <person name="Zhang X."/>
            <person name="Li P."/>
            <person name="Qiu J."/>
            <person name="Olsen K.M."/>
            <person name="Qiu Y."/>
        </authorList>
    </citation>
    <scope>NUCLEOTIDE SEQUENCE</scope>
    <source>
        <strain evidence="1">NBL</strain>
    </source>
</reference>
<comment type="caution">
    <text evidence="1">The sequence shown here is derived from an EMBL/GenBank/DDBJ whole genome shotgun (WGS) entry which is preliminary data.</text>
</comment>
<organism evidence="1 2">
    <name type="scientific">Dipteronia sinensis</name>
    <dbReference type="NCBI Taxonomy" id="43782"/>
    <lineage>
        <taxon>Eukaryota</taxon>
        <taxon>Viridiplantae</taxon>
        <taxon>Streptophyta</taxon>
        <taxon>Embryophyta</taxon>
        <taxon>Tracheophyta</taxon>
        <taxon>Spermatophyta</taxon>
        <taxon>Magnoliopsida</taxon>
        <taxon>eudicotyledons</taxon>
        <taxon>Gunneridae</taxon>
        <taxon>Pentapetalae</taxon>
        <taxon>rosids</taxon>
        <taxon>malvids</taxon>
        <taxon>Sapindales</taxon>
        <taxon>Sapindaceae</taxon>
        <taxon>Hippocastanoideae</taxon>
        <taxon>Acereae</taxon>
        <taxon>Dipteronia</taxon>
    </lineage>
</organism>
<accession>A0AAD9ZQL0</accession>